<evidence type="ECO:0000313" key="2">
    <source>
        <dbReference type="EMBL" id="KVV40822.1"/>
    </source>
</evidence>
<dbReference type="EMBL" id="LPEQ01000113">
    <property type="protein sequence ID" value="KVV40822.1"/>
    <property type="molecule type" value="Genomic_DNA"/>
</dbReference>
<keyword evidence="1" id="KW-0175">Coiled coil</keyword>
<protein>
    <submittedName>
        <fullName evidence="2">Uncharacterized protein</fullName>
    </submittedName>
</protein>
<sequence length="118" mass="13889">MIMGIAAYNRGSRLISRQIDEEYRERVRGKSLDEGANKIAWQRQKIEALEQEVVRLRIDLSRARRLIRVLSITRDELRREKAMQSQVARDLKRDFLTKHALTQCYGVIILAKRLGLRL</sequence>
<evidence type="ECO:0000256" key="1">
    <source>
        <dbReference type="SAM" id="Coils"/>
    </source>
</evidence>
<organism evidence="2 3">
    <name type="scientific">Burkholderia territorii</name>
    <dbReference type="NCBI Taxonomy" id="1503055"/>
    <lineage>
        <taxon>Bacteria</taxon>
        <taxon>Pseudomonadati</taxon>
        <taxon>Pseudomonadota</taxon>
        <taxon>Betaproteobacteria</taxon>
        <taxon>Burkholderiales</taxon>
        <taxon>Burkholderiaceae</taxon>
        <taxon>Burkholderia</taxon>
        <taxon>Burkholderia cepacia complex</taxon>
    </lineage>
</organism>
<gene>
    <name evidence="2" type="ORF">WT27_12895</name>
</gene>
<dbReference type="AlphaFoldDB" id="A0A119DK26"/>
<proteinExistence type="predicted"/>
<reference evidence="2 3" key="1">
    <citation type="submission" date="2015-11" db="EMBL/GenBank/DDBJ databases">
        <title>Expanding the genomic diversity of Burkholderia species for the development of highly accurate diagnostics.</title>
        <authorList>
            <person name="Sahl J."/>
            <person name="Keim P."/>
            <person name="Wagner D."/>
        </authorList>
    </citation>
    <scope>NUCLEOTIDE SEQUENCE [LARGE SCALE GENOMIC DNA]</scope>
    <source>
        <strain evidence="2 3">MSMB1301WGS</strain>
    </source>
</reference>
<evidence type="ECO:0000313" key="3">
    <source>
        <dbReference type="Proteomes" id="UP000062317"/>
    </source>
</evidence>
<keyword evidence="3" id="KW-1185">Reference proteome</keyword>
<accession>A0A119DK26</accession>
<dbReference type="Proteomes" id="UP000062317">
    <property type="component" value="Unassembled WGS sequence"/>
</dbReference>
<name>A0A119DK26_9BURK</name>
<feature type="coiled-coil region" evidence="1">
    <location>
        <begin position="32"/>
        <end position="94"/>
    </location>
</feature>
<comment type="caution">
    <text evidence="2">The sequence shown here is derived from an EMBL/GenBank/DDBJ whole genome shotgun (WGS) entry which is preliminary data.</text>
</comment>